<proteinExistence type="predicted"/>
<feature type="transmembrane region" description="Helical" evidence="5">
    <location>
        <begin position="67"/>
        <end position="87"/>
    </location>
</feature>
<dbReference type="PANTHER" id="PTHR11040:SF58">
    <property type="entry name" value="ZINC TRANSPORTER ZIP1"/>
    <property type="match status" value="1"/>
</dbReference>
<feature type="transmembrane region" description="Helical" evidence="5">
    <location>
        <begin position="107"/>
        <end position="124"/>
    </location>
</feature>
<dbReference type="Pfam" id="PF02535">
    <property type="entry name" value="Zip"/>
    <property type="match status" value="2"/>
</dbReference>
<evidence type="ECO:0000256" key="5">
    <source>
        <dbReference type="SAM" id="Phobius"/>
    </source>
</evidence>
<evidence type="ECO:0000256" key="4">
    <source>
        <dbReference type="ARBA" id="ARBA00023136"/>
    </source>
</evidence>
<feature type="transmembrane region" description="Helical" evidence="5">
    <location>
        <begin position="235"/>
        <end position="258"/>
    </location>
</feature>
<sequence length="321" mass="32655">DTGIGAALAWSPGAASQPPPGLGVKLGSLVLLLLLPLACGLAPLWCFRQPPGTGVGGPWGDPRSPMLSLVSCFSGGVFMGTFLLDLLPDYLGSIAAALEGLRITLQFPLPEFILAMGFFLVLVLEQVTLAQRELSEPPEESRALLPNGSIQAVAPGGPGGSVGSPVPVAGAPGALRAGALALALALHAVLEGLALGLREGDAAALRVLLALLLHKGAVAFGLSLELLRSRLRPPAVASCLVLLALMSPLGVGVGTVLAAGAGPRQRLCRAVLEGLAAGTFLFVTFLEILPQELGVPQNRIPKVILILAGFALVSAILFVKG</sequence>
<feature type="transmembrane region" description="Helical" evidence="5">
    <location>
        <begin position="270"/>
        <end position="288"/>
    </location>
</feature>
<keyword evidence="3 5" id="KW-1133">Transmembrane helix</keyword>
<reference evidence="6" key="1">
    <citation type="submission" date="2020-02" db="EMBL/GenBank/DDBJ databases">
        <title>Bird 10,000 Genomes (B10K) Project - Family phase.</title>
        <authorList>
            <person name="Zhang G."/>
        </authorList>
    </citation>
    <scope>NUCLEOTIDE SEQUENCE</scope>
    <source>
        <strain evidence="6">B10K-DU-002-40</strain>
        <tissue evidence="6">Muscle</tissue>
    </source>
</reference>
<dbReference type="EMBL" id="WAAE01024113">
    <property type="protein sequence ID" value="NXX36058.1"/>
    <property type="molecule type" value="Genomic_DNA"/>
</dbReference>
<dbReference type="OrthoDB" id="448280at2759"/>
<keyword evidence="2 5" id="KW-0812">Transmembrane</keyword>
<evidence type="ECO:0000313" key="6">
    <source>
        <dbReference type="EMBL" id="NXX36058.1"/>
    </source>
</evidence>
<evidence type="ECO:0000256" key="1">
    <source>
        <dbReference type="ARBA" id="ARBA00004141"/>
    </source>
</evidence>
<dbReference type="InterPro" id="IPR003689">
    <property type="entry name" value="ZIP"/>
</dbReference>
<gene>
    <name evidence="6" type="primary">Slc39a1</name>
    <name evidence="6" type="ORF">NICCHL_R14130</name>
</gene>
<keyword evidence="4 5" id="KW-0472">Membrane</keyword>
<evidence type="ECO:0000256" key="3">
    <source>
        <dbReference type="ARBA" id="ARBA00022989"/>
    </source>
</evidence>
<feature type="transmembrane region" description="Helical" evidence="5">
    <location>
        <begin position="300"/>
        <end position="319"/>
    </location>
</feature>
<feature type="non-terminal residue" evidence="6">
    <location>
        <position position="1"/>
    </location>
</feature>
<evidence type="ECO:0000313" key="7">
    <source>
        <dbReference type="Proteomes" id="UP000653383"/>
    </source>
</evidence>
<evidence type="ECO:0000256" key="2">
    <source>
        <dbReference type="ARBA" id="ARBA00022692"/>
    </source>
</evidence>
<comment type="subcellular location">
    <subcellularLocation>
        <location evidence="1">Membrane</location>
        <topology evidence="1">Multi-pass membrane protein</topology>
    </subcellularLocation>
</comment>
<keyword evidence="7" id="KW-1185">Reference proteome</keyword>
<dbReference type="AlphaFoldDB" id="A0A852IA78"/>
<feature type="transmembrane region" description="Helical" evidence="5">
    <location>
        <begin position="203"/>
        <end position="223"/>
    </location>
</feature>
<dbReference type="PANTHER" id="PTHR11040">
    <property type="entry name" value="ZINC/IRON TRANSPORTER"/>
    <property type="match status" value="1"/>
</dbReference>
<dbReference type="GO" id="GO:0005385">
    <property type="term" value="F:zinc ion transmembrane transporter activity"/>
    <property type="evidence" value="ECO:0007669"/>
    <property type="project" value="TreeGrafter"/>
</dbReference>
<name>A0A852IA78_9PASS</name>
<dbReference type="GO" id="GO:0005886">
    <property type="term" value="C:plasma membrane"/>
    <property type="evidence" value="ECO:0007669"/>
    <property type="project" value="TreeGrafter"/>
</dbReference>
<comment type="caution">
    <text evidence="6">The sequence shown here is derived from an EMBL/GenBank/DDBJ whole genome shotgun (WGS) entry which is preliminary data.</text>
</comment>
<dbReference type="Proteomes" id="UP000653383">
    <property type="component" value="Unassembled WGS sequence"/>
</dbReference>
<feature type="non-terminal residue" evidence="6">
    <location>
        <position position="321"/>
    </location>
</feature>
<organism evidence="6 7">
    <name type="scientific">Nicator chloris</name>
    <dbReference type="NCBI Taxonomy" id="237433"/>
    <lineage>
        <taxon>Eukaryota</taxon>
        <taxon>Metazoa</taxon>
        <taxon>Chordata</taxon>
        <taxon>Craniata</taxon>
        <taxon>Vertebrata</taxon>
        <taxon>Euteleostomi</taxon>
        <taxon>Archelosauria</taxon>
        <taxon>Archosauria</taxon>
        <taxon>Dinosauria</taxon>
        <taxon>Saurischia</taxon>
        <taxon>Theropoda</taxon>
        <taxon>Coelurosauria</taxon>
        <taxon>Aves</taxon>
        <taxon>Neognathae</taxon>
        <taxon>Neoaves</taxon>
        <taxon>Telluraves</taxon>
        <taxon>Australaves</taxon>
        <taxon>Passeriformes</taxon>
        <taxon>Sylvioidea</taxon>
        <taxon>Pycnonotidae</taxon>
        <taxon>Nicator</taxon>
    </lineage>
</organism>
<accession>A0A852IA78</accession>
<feature type="transmembrane region" description="Helical" evidence="5">
    <location>
        <begin position="26"/>
        <end position="47"/>
    </location>
</feature>
<protein>
    <submittedName>
        <fullName evidence="6">S39A1 protein</fullName>
    </submittedName>
</protein>